<dbReference type="Proteomes" id="UP001302257">
    <property type="component" value="Chromosome"/>
</dbReference>
<accession>A0ABZ0AV56</accession>
<feature type="transmembrane region" description="Helical" evidence="1">
    <location>
        <begin position="6"/>
        <end position="24"/>
    </location>
</feature>
<keyword evidence="1" id="KW-0472">Membrane</keyword>
<keyword evidence="3" id="KW-1185">Reference proteome</keyword>
<dbReference type="PANTHER" id="PTHR38602:SF1">
    <property type="entry name" value="INNER MEMBRANE PROTEIN"/>
    <property type="match status" value="1"/>
</dbReference>
<evidence type="ECO:0000313" key="2">
    <source>
        <dbReference type="EMBL" id="WNO03509.1"/>
    </source>
</evidence>
<reference evidence="2 3" key="1">
    <citation type="submission" date="2023-08" db="EMBL/GenBank/DDBJ databases">
        <title>Rhodoferax potami sp. nov. and Rhodoferax mekongensis sp. nov., isolated from the Mekong River in Thailand.</title>
        <authorList>
            <person name="Kitikhun S."/>
            <person name="Charoenyingcharoen P."/>
            <person name="Siriarchawattana P."/>
            <person name="Likhitrattanapisal S."/>
            <person name="Nilsakha T."/>
            <person name="Chanpet A."/>
            <person name="Rattanawaree P."/>
            <person name="Ingsriswang S."/>
        </authorList>
    </citation>
    <scope>NUCLEOTIDE SEQUENCE [LARGE SCALE GENOMIC DNA]</scope>
    <source>
        <strain evidence="2 3">TBRC 17307</strain>
    </source>
</reference>
<keyword evidence="1" id="KW-0812">Transmembrane</keyword>
<protein>
    <submittedName>
        <fullName evidence="2">DUF2065 domain-containing protein</fullName>
    </submittedName>
</protein>
<keyword evidence="1" id="KW-1133">Transmembrane helix</keyword>
<dbReference type="InterPro" id="IPR019201">
    <property type="entry name" value="DUF2065"/>
</dbReference>
<dbReference type="PANTHER" id="PTHR38602">
    <property type="entry name" value="INNER MEMBRANE PROTEIN-RELATED"/>
    <property type="match status" value="1"/>
</dbReference>
<proteinExistence type="predicted"/>
<feature type="transmembrane region" description="Helical" evidence="1">
    <location>
        <begin position="45"/>
        <end position="62"/>
    </location>
</feature>
<dbReference type="RefSeq" id="WP_313866402.1">
    <property type="nucleotide sequence ID" value="NZ_CP132507.1"/>
</dbReference>
<evidence type="ECO:0000256" key="1">
    <source>
        <dbReference type="SAM" id="Phobius"/>
    </source>
</evidence>
<dbReference type="EMBL" id="CP132507">
    <property type="protein sequence ID" value="WNO03509.1"/>
    <property type="molecule type" value="Genomic_DNA"/>
</dbReference>
<gene>
    <name evidence="2" type="ORF">RAN89_11310</name>
</gene>
<organism evidence="2 3">
    <name type="scientific">Rhodoferax mekongensis</name>
    <dbReference type="NCBI Taxonomy" id="3068341"/>
    <lineage>
        <taxon>Bacteria</taxon>
        <taxon>Pseudomonadati</taxon>
        <taxon>Pseudomonadota</taxon>
        <taxon>Betaproteobacteria</taxon>
        <taxon>Burkholderiales</taxon>
        <taxon>Comamonadaceae</taxon>
        <taxon>Rhodoferax</taxon>
    </lineage>
</organism>
<dbReference type="Pfam" id="PF09838">
    <property type="entry name" value="DUF2065"/>
    <property type="match status" value="1"/>
</dbReference>
<name>A0ABZ0AV56_9BURK</name>
<evidence type="ECO:0000313" key="3">
    <source>
        <dbReference type="Proteomes" id="UP001302257"/>
    </source>
</evidence>
<sequence length="63" mass="7201">MNADALWMALALVLVLEGLFPFASPQGWRKLFSQLLQLQDGQIRFFGLCSILCGLFCIWWLLP</sequence>